<dbReference type="AlphaFoldDB" id="A0A9I9D460"/>
<evidence type="ECO:0000313" key="2">
    <source>
        <dbReference type="EnsemblPlants" id="MELO3C012720.2.1"/>
    </source>
</evidence>
<evidence type="ECO:0000256" key="1">
    <source>
        <dbReference type="SAM" id="MobiDB-lite"/>
    </source>
</evidence>
<dbReference type="EnsemblPlants" id="MELO3C012720.2.1">
    <property type="protein sequence ID" value="MELO3C012720.2.1"/>
    <property type="gene ID" value="MELO3C012720.2"/>
</dbReference>
<sequence>MSTIMSGVTRYERQRRRKNGTTSAKRPTLPSWPTRRQWGNADIWSERRKWGIADIRPTRRQ</sequence>
<reference evidence="2" key="1">
    <citation type="submission" date="2023-03" db="UniProtKB">
        <authorList>
            <consortium name="EnsemblPlants"/>
        </authorList>
    </citation>
    <scope>IDENTIFICATION</scope>
</reference>
<accession>A0A9I9D460</accession>
<proteinExistence type="predicted"/>
<organism evidence="2">
    <name type="scientific">Cucumis melo</name>
    <name type="common">Muskmelon</name>
    <dbReference type="NCBI Taxonomy" id="3656"/>
    <lineage>
        <taxon>Eukaryota</taxon>
        <taxon>Viridiplantae</taxon>
        <taxon>Streptophyta</taxon>
        <taxon>Embryophyta</taxon>
        <taxon>Tracheophyta</taxon>
        <taxon>Spermatophyta</taxon>
        <taxon>Magnoliopsida</taxon>
        <taxon>eudicotyledons</taxon>
        <taxon>Gunneridae</taxon>
        <taxon>Pentapetalae</taxon>
        <taxon>rosids</taxon>
        <taxon>fabids</taxon>
        <taxon>Cucurbitales</taxon>
        <taxon>Cucurbitaceae</taxon>
        <taxon>Benincaseae</taxon>
        <taxon>Cucumis</taxon>
    </lineage>
</organism>
<name>A0A9I9D460_CUCME</name>
<feature type="region of interest" description="Disordered" evidence="1">
    <location>
        <begin position="1"/>
        <end position="36"/>
    </location>
</feature>
<protein>
    <submittedName>
        <fullName evidence="2">Uncharacterized protein</fullName>
    </submittedName>
</protein>
<dbReference type="Gramene" id="MELO3C012720.2.1">
    <property type="protein sequence ID" value="MELO3C012720.2.1"/>
    <property type="gene ID" value="MELO3C012720.2"/>
</dbReference>